<gene>
    <name evidence="1" type="ORF">S01H4_58383</name>
</gene>
<name>X1EBH6_9ZZZZ</name>
<accession>X1EBH6</accession>
<organism evidence="1">
    <name type="scientific">marine sediment metagenome</name>
    <dbReference type="NCBI Taxonomy" id="412755"/>
    <lineage>
        <taxon>unclassified sequences</taxon>
        <taxon>metagenomes</taxon>
        <taxon>ecological metagenomes</taxon>
    </lineage>
</organism>
<evidence type="ECO:0000313" key="1">
    <source>
        <dbReference type="EMBL" id="GAH14474.1"/>
    </source>
</evidence>
<dbReference type="AlphaFoldDB" id="X1EBH6"/>
<dbReference type="EMBL" id="BART01034098">
    <property type="protein sequence ID" value="GAH14474.1"/>
    <property type="molecule type" value="Genomic_DNA"/>
</dbReference>
<comment type="caution">
    <text evidence="1">The sequence shown here is derived from an EMBL/GenBank/DDBJ whole genome shotgun (WGS) entry which is preliminary data.</text>
</comment>
<protein>
    <submittedName>
        <fullName evidence="1">Uncharacterized protein</fullName>
    </submittedName>
</protein>
<sequence length="203" mass="23916">MMDIYYTNEVVVKNREKMIMDLLTNVSFNQLEEIEYKFQFDEMGLDAYLFLKDKLEKEIEIKIKEKTHERELASILSPIGAVSKKPEYFPIVFLNKFGMVIKKNTEIFVKIHGLLRDTAEMPVRMNGMNVYLARYSLEPIICNWNNYFKGNMNPMILNPPTLNISNKDITYYLLNNSDYYEIKQIYGNDGEVLRFLTDSTNRG</sequence>
<reference evidence="1" key="1">
    <citation type="journal article" date="2014" name="Front. Microbiol.">
        <title>High frequency of phylogenetically diverse reductive dehalogenase-homologous genes in deep subseafloor sedimentary metagenomes.</title>
        <authorList>
            <person name="Kawai M."/>
            <person name="Futagami T."/>
            <person name="Toyoda A."/>
            <person name="Takaki Y."/>
            <person name="Nishi S."/>
            <person name="Hori S."/>
            <person name="Arai W."/>
            <person name="Tsubouchi T."/>
            <person name="Morono Y."/>
            <person name="Uchiyama I."/>
            <person name="Ito T."/>
            <person name="Fujiyama A."/>
            <person name="Inagaki F."/>
            <person name="Takami H."/>
        </authorList>
    </citation>
    <scope>NUCLEOTIDE SEQUENCE</scope>
    <source>
        <strain evidence="1">Expedition CK06-06</strain>
    </source>
</reference>
<proteinExistence type="predicted"/>